<dbReference type="EMBL" id="UINC01002205">
    <property type="protein sequence ID" value="SUZ94119.1"/>
    <property type="molecule type" value="Genomic_DNA"/>
</dbReference>
<protein>
    <submittedName>
        <fullName evidence="1">Uncharacterized protein</fullName>
    </submittedName>
</protein>
<proteinExistence type="predicted"/>
<accession>A0A381RSR7</accession>
<dbReference type="AlphaFoldDB" id="A0A381RSR7"/>
<reference evidence="1" key="1">
    <citation type="submission" date="2018-05" db="EMBL/GenBank/DDBJ databases">
        <authorList>
            <person name="Lanie J.A."/>
            <person name="Ng W.-L."/>
            <person name="Kazmierczak K.M."/>
            <person name="Andrzejewski T.M."/>
            <person name="Davidsen T.M."/>
            <person name="Wayne K.J."/>
            <person name="Tettelin H."/>
            <person name="Glass J.I."/>
            <person name="Rusch D."/>
            <person name="Podicherti R."/>
            <person name="Tsui H.-C.T."/>
            <person name="Winkler M.E."/>
        </authorList>
    </citation>
    <scope>NUCLEOTIDE SEQUENCE</scope>
</reference>
<evidence type="ECO:0000313" key="1">
    <source>
        <dbReference type="EMBL" id="SUZ94119.1"/>
    </source>
</evidence>
<sequence length="177" mass="18773">MISIVLAALAGAGVAGPESPTECRLAAPVAPEFYVIELVSTRRMPGSGAATGTVDVTFAPSPFGVSLTENGDYLRDLEINVSNLRAPDQGSFVVWVTTPQLDSIERVGVLGDSTLRGQVRWNKFLVVVSLEQDDASTAPRWAGPIIFRGMSKSGAMHTSAGHGPFETENCASYGFRE</sequence>
<gene>
    <name evidence="1" type="ORF">METZ01_LOCUS46973</name>
</gene>
<organism evidence="1">
    <name type="scientific">marine metagenome</name>
    <dbReference type="NCBI Taxonomy" id="408172"/>
    <lineage>
        <taxon>unclassified sequences</taxon>
        <taxon>metagenomes</taxon>
        <taxon>ecological metagenomes</taxon>
    </lineage>
</organism>
<name>A0A381RSR7_9ZZZZ</name>